<accession>A0ABQ7A5Q0</accession>
<sequence length="83" mass="8796">MLLPLERCNGRVSSKYSILTSYSLSEASFAIPSWSSGTLSTGVESLSSADLGSGSESLSLAGHLSRECPLPSPDFWLPSRNCI</sequence>
<proteinExistence type="predicted"/>
<name>A0ABQ7A5Q0_BRACR</name>
<organism evidence="1 2">
    <name type="scientific">Brassica cretica</name>
    <name type="common">Mustard</name>
    <dbReference type="NCBI Taxonomy" id="69181"/>
    <lineage>
        <taxon>Eukaryota</taxon>
        <taxon>Viridiplantae</taxon>
        <taxon>Streptophyta</taxon>
        <taxon>Embryophyta</taxon>
        <taxon>Tracheophyta</taxon>
        <taxon>Spermatophyta</taxon>
        <taxon>Magnoliopsida</taxon>
        <taxon>eudicotyledons</taxon>
        <taxon>Gunneridae</taxon>
        <taxon>Pentapetalae</taxon>
        <taxon>rosids</taxon>
        <taxon>malvids</taxon>
        <taxon>Brassicales</taxon>
        <taxon>Brassicaceae</taxon>
        <taxon>Brassiceae</taxon>
        <taxon>Brassica</taxon>
    </lineage>
</organism>
<dbReference type="Proteomes" id="UP000266723">
    <property type="component" value="Unassembled WGS sequence"/>
</dbReference>
<evidence type="ECO:0000313" key="1">
    <source>
        <dbReference type="EMBL" id="KAF3492994.1"/>
    </source>
</evidence>
<evidence type="ECO:0000313" key="2">
    <source>
        <dbReference type="Proteomes" id="UP000266723"/>
    </source>
</evidence>
<reference evidence="1 2" key="1">
    <citation type="journal article" date="2020" name="BMC Genomics">
        <title>Intraspecific diversification of the crop wild relative Brassica cretica Lam. using demographic model selection.</title>
        <authorList>
            <person name="Kioukis A."/>
            <person name="Michalopoulou V.A."/>
            <person name="Briers L."/>
            <person name="Pirintsos S."/>
            <person name="Studholme D.J."/>
            <person name="Pavlidis P."/>
            <person name="Sarris P.F."/>
        </authorList>
    </citation>
    <scope>NUCLEOTIDE SEQUENCE [LARGE SCALE GENOMIC DNA]</scope>
    <source>
        <strain evidence="2">cv. PFS-1207/04</strain>
    </source>
</reference>
<dbReference type="EMBL" id="QGKV02002055">
    <property type="protein sequence ID" value="KAF3492994.1"/>
    <property type="molecule type" value="Genomic_DNA"/>
</dbReference>
<gene>
    <name evidence="1" type="ORF">DY000_02052393</name>
</gene>
<protein>
    <submittedName>
        <fullName evidence="1">Uncharacterized protein</fullName>
    </submittedName>
</protein>
<keyword evidence="2" id="KW-1185">Reference proteome</keyword>
<comment type="caution">
    <text evidence="1">The sequence shown here is derived from an EMBL/GenBank/DDBJ whole genome shotgun (WGS) entry which is preliminary data.</text>
</comment>